<evidence type="ECO:0000256" key="1">
    <source>
        <dbReference type="SAM" id="MobiDB-lite"/>
    </source>
</evidence>
<name>A0ABN2Z4P5_9ACTN</name>
<comment type="caution">
    <text evidence="2">The sequence shown here is derived from an EMBL/GenBank/DDBJ whole genome shotgun (WGS) entry which is preliminary data.</text>
</comment>
<feature type="region of interest" description="Disordered" evidence="1">
    <location>
        <begin position="26"/>
        <end position="45"/>
    </location>
</feature>
<dbReference type="EMBL" id="BAAAMR010000024">
    <property type="protein sequence ID" value="GAA2136757.1"/>
    <property type="molecule type" value="Genomic_DNA"/>
</dbReference>
<accession>A0ABN2Z4P5</accession>
<keyword evidence="3" id="KW-1185">Reference proteome</keyword>
<dbReference type="Proteomes" id="UP001501020">
    <property type="component" value="Unassembled WGS sequence"/>
</dbReference>
<organism evidence="2 3">
    <name type="scientific">Actinomadura napierensis</name>
    <dbReference type="NCBI Taxonomy" id="267854"/>
    <lineage>
        <taxon>Bacteria</taxon>
        <taxon>Bacillati</taxon>
        <taxon>Actinomycetota</taxon>
        <taxon>Actinomycetes</taxon>
        <taxon>Streptosporangiales</taxon>
        <taxon>Thermomonosporaceae</taxon>
        <taxon>Actinomadura</taxon>
    </lineage>
</organism>
<feature type="region of interest" description="Disordered" evidence="1">
    <location>
        <begin position="104"/>
        <end position="157"/>
    </location>
</feature>
<feature type="compositionally biased region" description="Basic and acidic residues" evidence="1">
    <location>
        <begin position="28"/>
        <end position="45"/>
    </location>
</feature>
<protein>
    <submittedName>
        <fullName evidence="2">Uncharacterized protein</fullName>
    </submittedName>
</protein>
<evidence type="ECO:0000313" key="2">
    <source>
        <dbReference type="EMBL" id="GAA2136757.1"/>
    </source>
</evidence>
<gene>
    <name evidence="2" type="ORF">GCM10009727_31700</name>
</gene>
<proteinExistence type="predicted"/>
<sequence>MTGDTIALSQLKGTKLKVRLRSQNRDPAFGDRWGRDEQESRAMTADDHAAEVDALGRRFPGWTIWFGPFTRHWWALPPRGTGAGDFLEADNPQTLIARIEVVEHTPPRRPLIGDGPRPSRDPRQGARRPSNLLRLEGVTPPPLSRAPVIAWPGSTAR</sequence>
<reference evidence="2 3" key="1">
    <citation type="journal article" date="2019" name="Int. J. Syst. Evol. Microbiol.">
        <title>The Global Catalogue of Microorganisms (GCM) 10K type strain sequencing project: providing services to taxonomists for standard genome sequencing and annotation.</title>
        <authorList>
            <consortium name="The Broad Institute Genomics Platform"/>
            <consortium name="The Broad Institute Genome Sequencing Center for Infectious Disease"/>
            <person name="Wu L."/>
            <person name="Ma J."/>
        </authorList>
    </citation>
    <scope>NUCLEOTIDE SEQUENCE [LARGE SCALE GENOMIC DNA]</scope>
    <source>
        <strain evidence="2 3">JCM 13850</strain>
    </source>
</reference>
<evidence type="ECO:0000313" key="3">
    <source>
        <dbReference type="Proteomes" id="UP001501020"/>
    </source>
</evidence>